<dbReference type="PATRIC" id="fig|137591.25.peg.1878"/>
<dbReference type="STRING" id="137591.AO080_07700"/>
<name>A0A0D1JEI0_9LACO</name>
<gene>
    <name evidence="2" type="ORF">QX99_01906</name>
</gene>
<evidence type="ECO:0000313" key="2">
    <source>
        <dbReference type="EMBL" id="KIU19883.1"/>
    </source>
</evidence>
<dbReference type="Proteomes" id="UP000032287">
    <property type="component" value="Unassembled WGS sequence"/>
</dbReference>
<evidence type="ECO:0000313" key="3">
    <source>
        <dbReference type="Proteomes" id="UP000032287"/>
    </source>
</evidence>
<protein>
    <submittedName>
        <fullName evidence="2">Mga helix-turn-helix domain protein</fullName>
    </submittedName>
</protein>
<dbReference type="RefSeq" id="WP_043712115.1">
    <property type="nucleotide sequence ID" value="NZ_JALOCT010000001.1"/>
</dbReference>
<keyword evidence="3" id="KW-1185">Reference proteome</keyword>
<dbReference type="InterPro" id="IPR007737">
    <property type="entry name" value="Mga_HTH"/>
</dbReference>
<feature type="domain" description="Mga helix-turn-helix" evidence="1">
    <location>
        <begin position="81"/>
        <end position="163"/>
    </location>
</feature>
<reference evidence="2 3" key="1">
    <citation type="journal article" date="2015" name="Microbiology (Mosc.)">
        <title>Genomics of the Weissella cibaria species with an examination of its metabolic traits.</title>
        <authorList>
            <person name="Lynch K.M."/>
            <person name="Lucid A."/>
            <person name="Arendt E.K."/>
            <person name="Sleator R.D."/>
            <person name="Lucey B."/>
            <person name="Coffey A."/>
        </authorList>
    </citation>
    <scope>NUCLEOTIDE SEQUENCE [LARGE SCALE GENOMIC DNA]</scope>
    <source>
        <strain evidence="2 3">MG1</strain>
    </source>
</reference>
<sequence length="501" mass="58038">MEWLLHKKELDKLTLKKYLLEQPYTLVPVKQVINQLGWSKYLVKHYGQELIDDIERLSPNAQSYITFDASNQHFIVQSGHTISLHDLTLDYLNRSPKYHMLLALFLENFQSVEDFAAQHDFSTPYVRDELRELAEHLAQQHILVTDSFTLNGNEKDIRYFFFRILFDYYYQQANPLTPDAQNWAAQLFDTLSRVTGSTITPAMRVVMQFQLGLWYTRMKHGHIISLTDSTPVLRDLADLPSENAAFPITLMNTLKTMLGLDVVAAHDETRFALSALYAFGFARKHDFMQLMPTQAVALFSVINDCIRVCLPRFLGNPGLLTPELMADLVDDLYTSNLRLVYFHSELRPEPNITDAFHQFPIYAELTMTIIKEIVNQTKLPFETVRNTLFEDYFNTFITRIPREDALPLVTIALDFVDNEALKRRLIQRLQGFLSINIFITDTQITTADLVISNIHLNYEEQQTIVLRHSPTLAELNEIRRTVKEITIAKFERFTGQTISIT</sequence>
<comment type="caution">
    <text evidence="2">The sequence shown here is derived from an EMBL/GenBank/DDBJ whole genome shotgun (WGS) entry which is preliminary data.</text>
</comment>
<organism evidence="2 3">
    <name type="scientific">Weissella cibaria</name>
    <dbReference type="NCBI Taxonomy" id="137591"/>
    <lineage>
        <taxon>Bacteria</taxon>
        <taxon>Bacillati</taxon>
        <taxon>Bacillota</taxon>
        <taxon>Bacilli</taxon>
        <taxon>Lactobacillales</taxon>
        <taxon>Lactobacillaceae</taxon>
        <taxon>Weissella</taxon>
    </lineage>
</organism>
<accession>A0A0D1JEI0</accession>
<dbReference type="AlphaFoldDB" id="A0A0D1JEI0"/>
<proteinExistence type="predicted"/>
<dbReference type="Pfam" id="PF05043">
    <property type="entry name" value="Mga"/>
    <property type="match status" value="1"/>
</dbReference>
<dbReference type="EMBL" id="JWHU01000034">
    <property type="protein sequence ID" value="KIU19883.1"/>
    <property type="molecule type" value="Genomic_DNA"/>
</dbReference>
<evidence type="ECO:0000259" key="1">
    <source>
        <dbReference type="Pfam" id="PF05043"/>
    </source>
</evidence>